<dbReference type="InterPro" id="IPR052435">
    <property type="entry name" value="YY1-Transcr_Regul"/>
</dbReference>
<dbReference type="Proteomes" id="UP000279271">
    <property type="component" value="Unassembled WGS sequence"/>
</dbReference>
<sequence length="659" mass="70685">MSETEDDDQDEDFRATSGSESEADDSASEGPPSPRSTPLGSQPQTPVLDHPEAEESSALFLEPLLTDAEIAKMVEEDDLFDGLGYVEESLGSMPFPPSLEPSASTGGALPLPTPVARRTRAQAPLHHMTIDELEELLEAEDEVPTIDPMGEAEYRRFIQSLGDPLGHLPLDEEEASGSEADEDFSPVAAAAPLYRALHALIARHSARAARLADLLDGMRGCVVESARARRGHRVPPYDPAPMALEVDAPGTAQAAPTSRGSWAPRMPVPAHTIADVAALRRWPDLRRAVAPDRPQAAPDAPGERIRWEVDDLDSDSEEGEGAVAVGPTGPGGAAARKRAADAPSGWQPPKRRKRPLVHPQWSRLPEDVAAAWAPIQEECADPDLLPMPPDYMVTSQMIFSPAEDELLALGILRFGYDWERIVAELLPNKTPSQLFHRKKNQTTGSARPNSIKVVGRRGDRVEIRLDAVATISGPLTPPEIALLAEAVAWVGDAKNRWELICKEYLPARQPKVLARLWSKHTGGASLIRPDKAARRRALAQKRRQALLREAFFTAHKPGGAASCDPGSRSPPSPSTGPGPGPPPAGGSWHADEDRLLLHGCLASHGKPGPAALAALVENLRGLGYGRRSVQDVEARCAALLQRFLARVHALAEGGAEGGA</sequence>
<feature type="region of interest" description="Disordered" evidence="4">
    <location>
        <begin position="557"/>
        <end position="589"/>
    </location>
</feature>
<feature type="compositionally biased region" description="Pro residues" evidence="4">
    <location>
        <begin position="568"/>
        <end position="584"/>
    </location>
</feature>
<dbReference type="GO" id="GO:0005634">
    <property type="term" value="C:nucleus"/>
    <property type="evidence" value="ECO:0007669"/>
    <property type="project" value="TreeGrafter"/>
</dbReference>
<proteinExistence type="predicted"/>
<evidence type="ECO:0000256" key="4">
    <source>
        <dbReference type="SAM" id="MobiDB-lite"/>
    </source>
</evidence>
<feature type="region of interest" description="Disordered" evidence="4">
    <location>
        <begin position="312"/>
        <end position="359"/>
    </location>
</feature>
<accession>A0A3M7L0R0</accession>
<evidence type="ECO:0000256" key="3">
    <source>
        <dbReference type="ARBA" id="ARBA00023242"/>
    </source>
</evidence>
<gene>
    <name evidence="6" type="ORF">APUTEX25_004730</name>
</gene>
<dbReference type="CDD" id="cd00167">
    <property type="entry name" value="SANT"/>
    <property type="match status" value="1"/>
</dbReference>
<dbReference type="AlphaFoldDB" id="A0A3M7L0R0"/>
<comment type="caution">
    <text evidence="6">The sequence shown here is derived from an EMBL/GenBank/DDBJ whole genome shotgun (WGS) entry which is preliminary data.</text>
</comment>
<dbReference type="GO" id="GO:0003712">
    <property type="term" value="F:transcription coregulator activity"/>
    <property type="evidence" value="ECO:0007669"/>
    <property type="project" value="TreeGrafter"/>
</dbReference>
<dbReference type="Pfam" id="PF13921">
    <property type="entry name" value="Myb_DNA-bind_6"/>
    <property type="match status" value="1"/>
</dbReference>
<dbReference type="PANTHER" id="PTHR16088">
    <property type="entry name" value="YY1 ASSOCIATED PROTEIN-RELATED"/>
    <property type="match status" value="1"/>
</dbReference>
<dbReference type="EMBL" id="QOKY01000147">
    <property type="protein sequence ID" value="RMZ56373.1"/>
    <property type="molecule type" value="Genomic_DNA"/>
</dbReference>
<keyword evidence="1" id="KW-0805">Transcription regulation</keyword>
<keyword evidence="2" id="KW-0804">Transcription</keyword>
<keyword evidence="3" id="KW-0539">Nucleus</keyword>
<evidence type="ECO:0000256" key="1">
    <source>
        <dbReference type="ARBA" id="ARBA00023015"/>
    </source>
</evidence>
<feature type="domain" description="Myb-like" evidence="5">
    <location>
        <begin position="584"/>
        <end position="642"/>
    </location>
</feature>
<dbReference type="SMART" id="SM00717">
    <property type="entry name" value="SANT"/>
    <property type="match status" value="2"/>
</dbReference>
<dbReference type="PANTHER" id="PTHR16088:SF3">
    <property type="entry name" value="GON-4-LIKE PROTEIN"/>
    <property type="match status" value="1"/>
</dbReference>
<dbReference type="GO" id="GO:0006355">
    <property type="term" value="P:regulation of DNA-templated transcription"/>
    <property type="evidence" value="ECO:0007669"/>
    <property type="project" value="TreeGrafter"/>
</dbReference>
<organism evidence="6 7">
    <name type="scientific">Auxenochlorella protothecoides</name>
    <name type="common">Green microalga</name>
    <name type="synonym">Chlorella protothecoides</name>
    <dbReference type="NCBI Taxonomy" id="3075"/>
    <lineage>
        <taxon>Eukaryota</taxon>
        <taxon>Viridiplantae</taxon>
        <taxon>Chlorophyta</taxon>
        <taxon>core chlorophytes</taxon>
        <taxon>Trebouxiophyceae</taxon>
        <taxon>Chlorellales</taxon>
        <taxon>Chlorellaceae</taxon>
        <taxon>Auxenochlorella</taxon>
    </lineage>
</organism>
<dbReference type="InterPro" id="IPR001005">
    <property type="entry name" value="SANT/Myb"/>
</dbReference>
<feature type="region of interest" description="Disordered" evidence="4">
    <location>
        <begin position="1"/>
        <end position="59"/>
    </location>
</feature>
<feature type="domain" description="Myb-like" evidence="5">
    <location>
        <begin position="395"/>
        <end position="444"/>
    </location>
</feature>
<feature type="compositionally biased region" description="Polar residues" evidence="4">
    <location>
        <begin position="36"/>
        <end position="45"/>
    </location>
</feature>
<evidence type="ECO:0000259" key="5">
    <source>
        <dbReference type="SMART" id="SM00717"/>
    </source>
</evidence>
<evidence type="ECO:0000256" key="2">
    <source>
        <dbReference type="ARBA" id="ARBA00023163"/>
    </source>
</evidence>
<evidence type="ECO:0000313" key="7">
    <source>
        <dbReference type="Proteomes" id="UP000279271"/>
    </source>
</evidence>
<evidence type="ECO:0000313" key="6">
    <source>
        <dbReference type="EMBL" id="RMZ56373.1"/>
    </source>
</evidence>
<name>A0A3M7L0R0_AUXPR</name>
<reference evidence="7" key="1">
    <citation type="journal article" date="2018" name="Algal Res.">
        <title>Characterization of plant carbon substrate utilization by Auxenochlorella protothecoides.</title>
        <authorList>
            <person name="Vogler B.W."/>
            <person name="Starkenburg S.R."/>
            <person name="Sudasinghe N."/>
            <person name="Schambach J.Y."/>
            <person name="Rollin J.A."/>
            <person name="Pattathil S."/>
            <person name="Barry A.N."/>
        </authorList>
    </citation>
    <scope>NUCLEOTIDE SEQUENCE [LARGE SCALE GENOMIC DNA]</scope>
    <source>
        <strain evidence="7">UTEX 25</strain>
    </source>
</reference>
<protein>
    <recommendedName>
        <fullName evidence="5">Myb-like domain-containing protein</fullName>
    </recommendedName>
</protein>
<feature type="compositionally biased region" description="Acidic residues" evidence="4">
    <location>
        <begin position="1"/>
        <end position="11"/>
    </location>
</feature>